<evidence type="ECO:0000313" key="3">
    <source>
        <dbReference type="Proteomes" id="UP000663842"/>
    </source>
</evidence>
<sequence length="229" mass="26932">MQKAETARSTSLARKRKYQGLTTDQSPKLIDLKRENESLKKNLNNITAAEKLQWGAPRSGDLIELVFDKFSPRPRFIVRQTQGNTNPNTHANEIDQTMTLVTNFFKNRPENDREAVLWMIPDSRIGIYYQSSQTLRLLYNFMVHVNEQMDHLKILVLNETGTDTKISELVDYIQMHDQQYYRLLPDEKLRQAWFNKFKTYAFIVLTQSTAFSTFRHKNIFDQKLNILPP</sequence>
<dbReference type="EMBL" id="CAJOBF010007372">
    <property type="protein sequence ID" value="CAF4230957.1"/>
    <property type="molecule type" value="Genomic_DNA"/>
</dbReference>
<evidence type="ECO:0000256" key="1">
    <source>
        <dbReference type="SAM" id="MobiDB-lite"/>
    </source>
</evidence>
<dbReference type="AlphaFoldDB" id="A0A820DEH5"/>
<dbReference type="Proteomes" id="UP000663842">
    <property type="component" value="Unassembled WGS sequence"/>
</dbReference>
<reference evidence="2" key="1">
    <citation type="submission" date="2021-02" db="EMBL/GenBank/DDBJ databases">
        <authorList>
            <person name="Nowell W R."/>
        </authorList>
    </citation>
    <scope>NUCLEOTIDE SEQUENCE</scope>
</reference>
<name>A0A820DEH5_9BILA</name>
<gene>
    <name evidence="2" type="ORF">UXM345_LOCUS29639</name>
</gene>
<comment type="caution">
    <text evidence="2">The sequence shown here is derived from an EMBL/GenBank/DDBJ whole genome shotgun (WGS) entry which is preliminary data.</text>
</comment>
<organism evidence="2 3">
    <name type="scientific">Rotaria magnacalcarata</name>
    <dbReference type="NCBI Taxonomy" id="392030"/>
    <lineage>
        <taxon>Eukaryota</taxon>
        <taxon>Metazoa</taxon>
        <taxon>Spiralia</taxon>
        <taxon>Gnathifera</taxon>
        <taxon>Rotifera</taxon>
        <taxon>Eurotatoria</taxon>
        <taxon>Bdelloidea</taxon>
        <taxon>Philodinida</taxon>
        <taxon>Philodinidae</taxon>
        <taxon>Rotaria</taxon>
    </lineage>
</organism>
<protein>
    <submittedName>
        <fullName evidence="2">Uncharacterized protein</fullName>
    </submittedName>
</protein>
<feature type="region of interest" description="Disordered" evidence="1">
    <location>
        <begin position="1"/>
        <end position="20"/>
    </location>
</feature>
<evidence type="ECO:0000313" key="2">
    <source>
        <dbReference type="EMBL" id="CAF4230957.1"/>
    </source>
</evidence>
<proteinExistence type="predicted"/>
<accession>A0A820DEH5</accession>